<evidence type="ECO:0000313" key="2">
    <source>
        <dbReference type="Proteomes" id="UP000243376"/>
    </source>
</evidence>
<accession>A0A2J6WRD6</accession>
<dbReference type="PANTHER" id="PTHR37835">
    <property type="entry name" value="ALPHA-CLOSTRIPAIN"/>
    <property type="match status" value="1"/>
</dbReference>
<name>A0A2J6WRD6_9CHLR</name>
<dbReference type="PANTHER" id="PTHR37835:SF1">
    <property type="entry name" value="ALPHA-CLOSTRIPAIN"/>
    <property type="match status" value="1"/>
</dbReference>
<organism evidence="1 2">
    <name type="scientific">Chloroflexus aggregans</name>
    <dbReference type="NCBI Taxonomy" id="152260"/>
    <lineage>
        <taxon>Bacteria</taxon>
        <taxon>Bacillati</taxon>
        <taxon>Chloroflexota</taxon>
        <taxon>Chloroflexia</taxon>
        <taxon>Chloroflexales</taxon>
        <taxon>Chloroflexineae</taxon>
        <taxon>Chloroflexaceae</taxon>
        <taxon>Chloroflexus</taxon>
    </lineage>
</organism>
<dbReference type="Pfam" id="PF03415">
    <property type="entry name" value="Peptidase_C11"/>
    <property type="match status" value="1"/>
</dbReference>
<evidence type="ECO:0000313" key="1">
    <source>
        <dbReference type="EMBL" id="PMP72941.1"/>
    </source>
</evidence>
<dbReference type="EMBL" id="PNIQ01001126">
    <property type="protein sequence ID" value="PMP72941.1"/>
    <property type="molecule type" value="Genomic_DNA"/>
</dbReference>
<sequence>MVALLYQTSIQQMVRRFTILICIALLAGSLPAPRAAATSEPPPTPAPLLCTTALADPLISLALSVSPWQAIRREITFTDAAARVFSAPRAIYLTEDDDGDSDGPVDVDAFRQQFTVPPLTEQIIGSIRYRIVPGALGPNDTVILALNVPDDPSPTGRVFAVNIPLSGHADGNWRAFTWAATDIARLAELGAAQLVITMRGVNDGVGISISFDDIDAQVCTRTLATIGGRVTQRNSPESDLRDAQIVLVRSDSAGQRVVATTQVALAEDGYRYQMSVSPLLDGAVYQVWFVNQPLAARRDPNRLGVLAGPVITSLAPGQEQTDLDLELSTVRLLDPPPQARRILRDDLPVRFQIELRGIEGETYQICLYDPELIVPDINLPPQVCSPPLSADAPFFDLLPVDFATMRLRYNHPYRWYAIVHDNRGTDTLPAYGYSFAEHTITFIQTTSFPVQPSDDEGVPVGAERADWTVLIYVPADNALGDQARMSAVAQPAFELERLAKLAAQYPTISLVTFYDGYGNTGGRICGIRADRVDCRRQPEPNSADPATLRTFVEYGLREFPANRTMLVLVGPAHLALGFGNDESSINNPAMSIADLGEALAAATTNVGKRIDLVLMQAPLMANLNTALALAPAANYLVAPPGQLWRTAWLQRVLPRLVASGGTNPRSVAVDSLEYYATAVRADGVRRGYALAAFDLARAEAVYTARNALAAELARVLDERRTVIQPLLTTVRSASTIYDSSGNGLADALRDQSGAVVPAPDDALIDLGDFTAELAASPALQASDLAALRSATTTLANTLGGSNPLVIAVRRLPDGAVGNPTLPPGAGLAEFFPHRSLFGAQPLLIEMLIYRGQTDNWSAFIRRYLAGDRPVGVGGVTASLSGGTALPLIVGLPIAYENYLPVVSR</sequence>
<proteinExistence type="predicted"/>
<dbReference type="InterPro" id="IPR005077">
    <property type="entry name" value="Peptidase_C11"/>
</dbReference>
<protein>
    <submittedName>
        <fullName evidence="1">Uncharacterized protein</fullName>
    </submittedName>
</protein>
<reference evidence="1 2" key="1">
    <citation type="submission" date="2018-01" db="EMBL/GenBank/DDBJ databases">
        <title>Metagenomic assembled genomes from two thermal pools in the Uzon Caldera, Kamchatka, Russia.</title>
        <authorList>
            <person name="Wilkins L."/>
            <person name="Ettinger C."/>
        </authorList>
    </citation>
    <scope>NUCLEOTIDE SEQUENCE [LARGE SCALE GENOMIC DNA]</scope>
    <source>
        <strain evidence="1">ZAV-02</strain>
    </source>
</reference>
<comment type="caution">
    <text evidence="1">The sequence shown here is derived from an EMBL/GenBank/DDBJ whole genome shotgun (WGS) entry which is preliminary data.</text>
</comment>
<dbReference type="AlphaFoldDB" id="A0A2J6WRD6"/>
<dbReference type="Proteomes" id="UP000243376">
    <property type="component" value="Unassembled WGS sequence"/>
</dbReference>
<gene>
    <name evidence="1" type="ORF">C0184_16775</name>
</gene>
<dbReference type="Gene3D" id="3.40.50.11970">
    <property type="match status" value="1"/>
</dbReference>